<dbReference type="InterPro" id="IPR018392">
    <property type="entry name" value="LysM"/>
</dbReference>
<dbReference type="RefSeq" id="WP_310348262.1">
    <property type="nucleotide sequence ID" value="NZ_JAVDXQ010000006.1"/>
</dbReference>
<sequence length="555" mass="55437">MPQALEATGWRPASPPPPPADATVYAQRGDRLADVAQRYGVDERSVREANPDLAQAQSLPLGQPVRLPTSRATDVNAAVAGVAGAGGREGLVQALQDRAYQAGRVAPQQAFDGTLFRAGSTTYEQTLINHTFGSPGRYNAGGQGMLYTSPDAASMLHENAAYASGGRHPLAGKTVLEVDLHAAPDAHGRGGVSDLVEGARRVGLPVEALTEPKGGKSPGLLHQLAGEHPYTLPQQASKGASDAGATALRAPSATGGEQIDIVTRNAQPAQLTPQRITRFDAAGNAAPTQSASGVVQPMPADARPYVDGPLNKAAGVRPPMDPSAKSPKLAAADQPGRPLQAANQAPEEIRAGRPEQARRALTGASEGYPRAASTRYGAVGGGAATLIDAGVRAYRGERVAAGDVATATATNAAVGGGAAKAVDLLTPRLGLVKAGGAVGGLVQAGVSGYSNVQAYRAGEINGSRAVANTVVDTGTAVAAGAAGAWVGAAVGSVVPVAGTAVGAVVGFGVGVGAHYAIGALDKATGVTSAAKDALASGIESVSAGASKAWKAITPW</sequence>
<dbReference type="EMBL" id="JAVDXQ010000006">
    <property type="protein sequence ID" value="MDR7298959.1"/>
    <property type="molecule type" value="Genomic_DNA"/>
</dbReference>
<dbReference type="CDD" id="cd00118">
    <property type="entry name" value="LysM"/>
    <property type="match status" value="1"/>
</dbReference>
<evidence type="ECO:0000313" key="3">
    <source>
        <dbReference type="Proteomes" id="UP001180536"/>
    </source>
</evidence>
<dbReference type="Proteomes" id="UP001180536">
    <property type="component" value="Unassembled WGS sequence"/>
</dbReference>
<evidence type="ECO:0008006" key="4">
    <source>
        <dbReference type="Google" id="ProtNLM"/>
    </source>
</evidence>
<gene>
    <name evidence="2" type="ORF">J2X16_004327</name>
</gene>
<keyword evidence="3" id="KW-1185">Reference proteome</keyword>
<protein>
    <recommendedName>
        <fullName evidence="4">LysM domain-containing protein</fullName>
    </recommendedName>
</protein>
<accession>A0ABU1ZEB1</accession>
<feature type="compositionally biased region" description="Basic and acidic residues" evidence="1">
    <location>
        <begin position="347"/>
        <end position="358"/>
    </location>
</feature>
<reference evidence="2 3" key="1">
    <citation type="submission" date="2023-07" db="EMBL/GenBank/DDBJ databases">
        <title>Sorghum-associated microbial communities from plants grown in Nebraska, USA.</title>
        <authorList>
            <person name="Schachtman D."/>
        </authorList>
    </citation>
    <scope>NUCLEOTIDE SEQUENCE [LARGE SCALE GENOMIC DNA]</scope>
    <source>
        <strain evidence="2 3">BE310</strain>
    </source>
</reference>
<organism evidence="2 3">
    <name type="scientific">Pelomonas aquatica</name>
    <dbReference type="NCBI Taxonomy" id="431058"/>
    <lineage>
        <taxon>Bacteria</taxon>
        <taxon>Pseudomonadati</taxon>
        <taxon>Pseudomonadota</taxon>
        <taxon>Betaproteobacteria</taxon>
        <taxon>Burkholderiales</taxon>
        <taxon>Sphaerotilaceae</taxon>
        <taxon>Roseateles</taxon>
    </lineage>
</organism>
<evidence type="ECO:0000256" key="1">
    <source>
        <dbReference type="SAM" id="MobiDB-lite"/>
    </source>
</evidence>
<comment type="caution">
    <text evidence="2">The sequence shown here is derived from an EMBL/GenBank/DDBJ whole genome shotgun (WGS) entry which is preliminary data.</text>
</comment>
<feature type="region of interest" description="Disordered" evidence="1">
    <location>
        <begin position="315"/>
        <end position="367"/>
    </location>
</feature>
<feature type="region of interest" description="Disordered" evidence="1">
    <location>
        <begin position="232"/>
        <end position="258"/>
    </location>
</feature>
<dbReference type="Gene3D" id="3.10.350.10">
    <property type="entry name" value="LysM domain"/>
    <property type="match status" value="1"/>
</dbReference>
<name>A0ABU1ZEB1_9BURK</name>
<dbReference type="InterPro" id="IPR036779">
    <property type="entry name" value="LysM_dom_sf"/>
</dbReference>
<feature type="region of interest" description="Disordered" evidence="1">
    <location>
        <begin position="1"/>
        <end position="20"/>
    </location>
</feature>
<evidence type="ECO:0000313" key="2">
    <source>
        <dbReference type="EMBL" id="MDR7298959.1"/>
    </source>
</evidence>
<proteinExistence type="predicted"/>